<protein>
    <submittedName>
        <fullName evidence="3">Chromo (CHRromatin Organisation MOdifier) domain</fullName>
    </submittedName>
</protein>
<comment type="caution">
    <text evidence="3">The sequence shown here is derived from an EMBL/GenBank/DDBJ whole genome shotgun (WGS) entry which is preliminary data.</text>
</comment>
<dbReference type="InterPro" id="IPR016197">
    <property type="entry name" value="Chromo-like_dom_sf"/>
</dbReference>
<dbReference type="CDD" id="cd00024">
    <property type="entry name" value="CD_CSD"/>
    <property type="match status" value="1"/>
</dbReference>
<feature type="region of interest" description="Disordered" evidence="1">
    <location>
        <begin position="37"/>
        <end position="79"/>
    </location>
</feature>
<dbReference type="PROSITE" id="PS50013">
    <property type="entry name" value="CHROMO_2"/>
    <property type="match status" value="1"/>
</dbReference>
<accession>A0A6A0AI16</accession>
<feature type="non-terminal residue" evidence="3">
    <location>
        <position position="188"/>
    </location>
</feature>
<evidence type="ECO:0000259" key="2">
    <source>
        <dbReference type="PROSITE" id="PS50013"/>
    </source>
</evidence>
<feature type="domain" description="Chromo" evidence="2">
    <location>
        <begin position="120"/>
        <end position="164"/>
    </location>
</feature>
<reference evidence="3 4" key="1">
    <citation type="submission" date="2020-02" db="EMBL/GenBank/DDBJ databases">
        <title>Draft genome sequence of Haematococcus lacustris strain NIES-144.</title>
        <authorList>
            <person name="Morimoto D."/>
            <person name="Nakagawa S."/>
            <person name="Yoshida T."/>
            <person name="Sawayama S."/>
        </authorList>
    </citation>
    <scope>NUCLEOTIDE SEQUENCE [LARGE SCALE GENOMIC DNA]</scope>
    <source>
        <strain evidence="3 4">NIES-144</strain>
    </source>
</reference>
<evidence type="ECO:0000313" key="3">
    <source>
        <dbReference type="EMBL" id="GFH32342.1"/>
    </source>
</evidence>
<dbReference type="AlphaFoldDB" id="A0A6A0AI16"/>
<dbReference type="Gene3D" id="2.40.50.40">
    <property type="match status" value="1"/>
</dbReference>
<dbReference type="InterPro" id="IPR023780">
    <property type="entry name" value="Chromo_domain"/>
</dbReference>
<evidence type="ECO:0000256" key="1">
    <source>
        <dbReference type="SAM" id="MobiDB-lite"/>
    </source>
</evidence>
<keyword evidence="4" id="KW-1185">Reference proteome</keyword>
<dbReference type="Pfam" id="PF00385">
    <property type="entry name" value="Chromo"/>
    <property type="match status" value="1"/>
</dbReference>
<gene>
    <name evidence="3" type="ORF">HaLaN_31549</name>
</gene>
<dbReference type="EMBL" id="BLLF01006540">
    <property type="protein sequence ID" value="GFH32342.1"/>
    <property type="molecule type" value="Genomic_DNA"/>
</dbReference>
<organism evidence="3 4">
    <name type="scientific">Haematococcus lacustris</name>
    <name type="common">Green alga</name>
    <name type="synonym">Haematococcus pluvialis</name>
    <dbReference type="NCBI Taxonomy" id="44745"/>
    <lineage>
        <taxon>Eukaryota</taxon>
        <taxon>Viridiplantae</taxon>
        <taxon>Chlorophyta</taxon>
        <taxon>core chlorophytes</taxon>
        <taxon>Chlorophyceae</taxon>
        <taxon>CS clade</taxon>
        <taxon>Chlamydomonadales</taxon>
        <taxon>Haematococcaceae</taxon>
        <taxon>Haematococcus</taxon>
    </lineage>
</organism>
<sequence>PSQRGPAVVQEYTQGIAATQGDDDLEQTDEAWLEAPDESMELSSLSRHLPSEVGLPPPIRRSQRIAQRDAPANKRQRGVSSNVSVLAAVQLVAQQESQLEPDTQPPPLRGYKRSARGTVYKAERICGEEVRGAKLWYHVAWEGYEERTWEPVQNIIDKGLIDEWKAICSQRKGEAWDLSEDVLMEEPI</sequence>
<dbReference type="SUPFAM" id="SSF54160">
    <property type="entry name" value="Chromo domain-like"/>
    <property type="match status" value="1"/>
</dbReference>
<proteinExistence type="predicted"/>
<feature type="non-terminal residue" evidence="3">
    <location>
        <position position="1"/>
    </location>
</feature>
<dbReference type="InterPro" id="IPR000953">
    <property type="entry name" value="Chromo/chromo_shadow_dom"/>
</dbReference>
<name>A0A6A0AI16_HAELA</name>
<dbReference type="Proteomes" id="UP000485058">
    <property type="component" value="Unassembled WGS sequence"/>
</dbReference>
<evidence type="ECO:0000313" key="4">
    <source>
        <dbReference type="Proteomes" id="UP000485058"/>
    </source>
</evidence>